<gene>
    <name evidence="1" type="ORF">MM415A02289_0007</name>
    <name evidence="2" type="ORF">MM415B02439_0007</name>
</gene>
<sequence length="216" mass="26453">MYLIANKEQNKEREFREAEHKRRLQFARLRAERKSWFHLWNTNVAEKVWYRQRHVALPISLLRVQWDFYHTDKPKIEPDPSFVQKLHRISPSLSVHWLGRYRCWGIFNDHKAAAHFRYRGQVYIIQTTFPVIVSILQDKHGRRRPLDERCLPVWNWHNIDIYRYLAKLQDAEERYQRRVEAQMQDVVSRYKLMARSRENAQRSIIGFENKIVVPMR</sequence>
<proteinExistence type="predicted"/>
<dbReference type="EMBL" id="MT142892">
    <property type="protein sequence ID" value="QJA90125.1"/>
    <property type="molecule type" value="Genomic_DNA"/>
</dbReference>
<accession>A0A6M3LAC8</accession>
<evidence type="ECO:0000313" key="1">
    <source>
        <dbReference type="EMBL" id="QJA73624.1"/>
    </source>
</evidence>
<dbReference type="EMBL" id="MT142040">
    <property type="protein sequence ID" value="QJA73624.1"/>
    <property type="molecule type" value="Genomic_DNA"/>
</dbReference>
<dbReference type="AlphaFoldDB" id="A0A6M3LAC8"/>
<protein>
    <submittedName>
        <fullName evidence="2">Uncharacterized protein</fullName>
    </submittedName>
</protein>
<reference evidence="2" key="1">
    <citation type="submission" date="2020-03" db="EMBL/GenBank/DDBJ databases">
        <title>The deep terrestrial virosphere.</title>
        <authorList>
            <person name="Holmfeldt K."/>
            <person name="Nilsson E."/>
            <person name="Simone D."/>
            <person name="Lopez-Fernandez M."/>
            <person name="Wu X."/>
            <person name="de Brujin I."/>
            <person name="Lundin D."/>
            <person name="Andersson A."/>
            <person name="Bertilsson S."/>
            <person name="Dopson M."/>
        </authorList>
    </citation>
    <scope>NUCLEOTIDE SEQUENCE</scope>
    <source>
        <strain evidence="1">MM415A02289</strain>
        <strain evidence="2">MM415B02439</strain>
    </source>
</reference>
<evidence type="ECO:0000313" key="2">
    <source>
        <dbReference type="EMBL" id="QJA90125.1"/>
    </source>
</evidence>
<organism evidence="2">
    <name type="scientific">viral metagenome</name>
    <dbReference type="NCBI Taxonomy" id="1070528"/>
    <lineage>
        <taxon>unclassified sequences</taxon>
        <taxon>metagenomes</taxon>
        <taxon>organismal metagenomes</taxon>
    </lineage>
</organism>
<name>A0A6M3LAC8_9ZZZZ</name>